<dbReference type="GO" id="GO:0005634">
    <property type="term" value="C:nucleus"/>
    <property type="evidence" value="ECO:0007669"/>
    <property type="project" value="TreeGrafter"/>
</dbReference>
<feature type="domain" description="DRBM" evidence="4">
    <location>
        <begin position="204"/>
        <end position="280"/>
    </location>
</feature>
<dbReference type="EnsemblMetazoa" id="XM_014384681.2">
    <property type="protein sequence ID" value="XP_014240167.1"/>
    <property type="gene ID" value="LOC106661363"/>
</dbReference>
<feature type="domain" description="DRBM" evidence="4">
    <location>
        <begin position="415"/>
        <end position="450"/>
    </location>
</feature>
<dbReference type="OMA" id="EWERDGY"/>
<dbReference type="Proteomes" id="UP000494040">
    <property type="component" value="Unassembled WGS sequence"/>
</dbReference>
<feature type="compositionally biased region" description="Low complexity" evidence="3">
    <location>
        <begin position="34"/>
        <end position="62"/>
    </location>
</feature>
<evidence type="ECO:0000256" key="2">
    <source>
        <dbReference type="PROSITE-ProRule" id="PRU00266"/>
    </source>
</evidence>
<dbReference type="GO" id="GO:0070920">
    <property type="term" value="P:regulation of regulatory ncRNA processing"/>
    <property type="evidence" value="ECO:0007669"/>
    <property type="project" value="TreeGrafter"/>
</dbReference>
<dbReference type="KEGG" id="clec:106661363"/>
<feature type="compositionally biased region" description="Pro residues" evidence="3">
    <location>
        <begin position="63"/>
        <end position="80"/>
    </location>
</feature>
<feature type="region of interest" description="Disordered" evidence="3">
    <location>
        <begin position="153"/>
        <end position="180"/>
    </location>
</feature>
<accession>A0A8I6RC83</accession>
<dbReference type="Gene3D" id="3.30.160.20">
    <property type="match status" value="2"/>
</dbReference>
<reference evidence="5" key="1">
    <citation type="submission" date="2022-01" db="UniProtKB">
        <authorList>
            <consortium name="EnsemblMetazoa"/>
        </authorList>
    </citation>
    <scope>IDENTIFICATION</scope>
</reference>
<sequence>MSHRGGIRYNRPNYKSPQHYSTGHKNFNNQNYNPPVTRRQQQQQQHHQIPPAAQQPANQQPPQQHPPAPSPQPQPQPQQSPPIQQQPPTQQAQQPPAQQPAPQQNQQTPPPAPVQQTPASQPQPPQTQPPVVHVKNEDQNIPGLGLADYKKDLSAESQSSDNGQEGVEESHEGGPTVKSGKRFRFWARRGFSGTKISKNIIRRRQNARLKALLTPKNSMMVLYELHPELKLTISEDVNATNQMTYTVKVEIGGRTFIGQGMSKAAAKQAASENALKSVLLEKLEQNNIRLSSSANSTCEDVEMSIVGDDSSEKKDGEEPKKPRRLIAEDDVPWGSLASFALYKLFSDWQSQGFQLPANAGIAGIFQKHVPPPTGATVKKLPVDANQKHPVQLLNQVRPGSQYIESREGVPPNLTFTFTVIVDGKAYKGTGTNKKDAKKQCAKSVLEAMGVVYD</sequence>
<dbReference type="GO" id="GO:0030422">
    <property type="term" value="P:siRNA processing"/>
    <property type="evidence" value="ECO:0007669"/>
    <property type="project" value="TreeGrafter"/>
</dbReference>
<organism evidence="5 6">
    <name type="scientific">Cimex lectularius</name>
    <name type="common">Bed bug</name>
    <name type="synonym">Acanthia lectularia</name>
    <dbReference type="NCBI Taxonomy" id="79782"/>
    <lineage>
        <taxon>Eukaryota</taxon>
        <taxon>Metazoa</taxon>
        <taxon>Ecdysozoa</taxon>
        <taxon>Arthropoda</taxon>
        <taxon>Hexapoda</taxon>
        <taxon>Insecta</taxon>
        <taxon>Pterygota</taxon>
        <taxon>Neoptera</taxon>
        <taxon>Paraneoptera</taxon>
        <taxon>Hemiptera</taxon>
        <taxon>Heteroptera</taxon>
        <taxon>Panheteroptera</taxon>
        <taxon>Cimicomorpha</taxon>
        <taxon>Cimicidae</taxon>
        <taxon>Cimex</taxon>
    </lineage>
</organism>
<keyword evidence="6" id="KW-1185">Reference proteome</keyword>
<evidence type="ECO:0000313" key="5">
    <source>
        <dbReference type="EnsemblMetazoa" id="XP_014240167.1"/>
    </source>
</evidence>
<dbReference type="GO" id="GO:0003725">
    <property type="term" value="F:double-stranded RNA binding"/>
    <property type="evidence" value="ECO:0007669"/>
    <property type="project" value="TreeGrafter"/>
</dbReference>
<dbReference type="SMART" id="SM00358">
    <property type="entry name" value="DSRM"/>
    <property type="match status" value="2"/>
</dbReference>
<dbReference type="GO" id="GO:0005737">
    <property type="term" value="C:cytoplasm"/>
    <property type="evidence" value="ECO:0007669"/>
    <property type="project" value="TreeGrafter"/>
</dbReference>
<name>A0A8I6RC83_CIMLE</name>
<dbReference type="SUPFAM" id="SSF54768">
    <property type="entry name" value="dsRNA-binding domain-like"/>
    <property type="match status" value="2"/>
</dbReference>
<feature type="region of interest" description="Disordered" evidence="3">
    <location>
        <begin position="1"/>
        <end position="133"/>
    </location>
</feature>
<dbReference type="InterPro" id="IPR014720">
    <property type="entry name" value="dsRBD_dom"/>
</dbReference>
<evidence type="ECO:0000259" key="4">
    <source>
        <dbReference type="PROSITE" id="PS50137"/>
    </source>
</evidence>
<dbReference type="OrthoDB" id="6363432at2759"/>
<evidence type="ECO:0000256" key="1">
    <source>
        <dbReference type="ARBA" id="ARBA00022884"/>
    </source>
</evidence>
<feature type="compositionally biased region" description="Polar residues" evidence="3">
    <location>
        <begin position="13"/>
        <end position="33"/>
    </location>
</feature>
<dbReference type="PANTHER" id="PTHR46205">
    <property type="entry name" value="LOQUACIOUS, ISOFORM B"/>
    <property type="match status" value="1"/>
</dbReference>
<protein>
    <recommendedName>
        <fullName evidence="4">DRBM domain-containing protein</fullName>
    </recommendedName>
</protein>
<dbReference type="PROSITE" id="PS50137">
    <property type="entry name" value="DS_RBD"/>
    <property type="match status" value="2"/>
</dbReference>
<dbReference type="PANTHER" id="PTHR46205:SF3">
    <property type="entry name" value="LOQUACIOUS, ISOFORM B"/>
    <property type="match status" value="1"/>
</dbReference>
<evidence type="ECO:0000313" key="6">
    <source>
        <dbReference type="Proteomes" id="UP000494040"/>
    </source>
</evidence>
<dbReference type="AlphaFoldDB" id="A0A8I6RC83"/>
<gene>
    <name evidence="5" type="primary">106661363</name>
</gene>
<dbReference type="GO" id="GO:0035197">
    <property type="term" value="F:siRNA binding"/>
    <property type="evidence" value="ECO:0007669"/>
    <property type="project" value="TreeGrafter"/>
</dbReference>
<dbReference type="GO" id="GO:0070578">
    <property type="term" value="C:RISC-loading complex"/>
    <property type="evidence" value="ECO:0007669"/>
    <property type="project" value="TreeGrafter"/>
</dbReference>
<feature type="region of interest" description="Disordered" evidence="3">
    <location>
        <begin position="304"/>
        <end position="323"/>
    </location>
</feature>
<dbReference type="Pfam" id="PF00035">
    <property type="entry name" value="dsrm"/>
    <property type="match status" value="2"/>
</dbReference>
<feature type="compositionally biased region" description="Low complexity" evidence="3">
    <location>
        <begin position="81"/>
        <end position="107"/>
    </location>
</feature>
<dbReference type="InterPro" id="IPR051247">
    <property type="entry name" value="RLC_Component"/>
</dbReference>
<keyword evidence="1 2" id="KW-0694">RNA-binding</keyword>
<dbReference type="GO" id="GO:0016442">
    <property type="term" value="C:RISC complex"/>
    <property type="evidence" value="ECO:0007669"/>
    <property type="project" value="TreeGrafter"/>
</dbReference>
<feature type="compositionally biased region" description="Basic and acidic residues" evidence="3">
    <location>
        <begin position="310"/>
        <end position="320"/>
    </location>
</feature>
<evidence type="ECO:0000256" key="3">
    <source>
        <dbReference type="SAM" id="MobiDB-lite"/>
    </source>
</evidence>
<proteinExistence type="predicted"/>